<dbReference type="OrthoDB" id="420422at2759"/>
<dbReference type="AlphaFoldDB" id="A0A6J2TQ57"/>
<dbReference type="GO" id="GO:0005657">
    <property type="term" value="C:replication fork"/>
    <property type="evidence" value="ECO:0007669"/>
    <property type="project" value="InterPro"/>
</dbReference>
<dbReference type="CTD" id="7516"/>
<protein>
    <submittedName>
        <fullName evidence="2">DNA repair protein XRCC2 homolog</fullName>
    </submittedName>
</protein>
<evidence type="ECO:0000313" key="1">
    <source>
        <dbReference type="Proteomes" id="UP000504634"/>
    </source>
</evidence>
<dbReference type="PANTHER" id="PTHR46644:SF2">
    <property type="entry name" value="DNA REPAIR PROTEIN XRCC2"/>
    <property type="match status" value="1"/>
</dbReference>
<dbReference type="GO" id="GO:0005813">
    <property type="term" value="C:centrosome"/>
    <property type="evidence" value="ECO:0007669"/>
    <property type="project" value="TreeGrafter"/>
</dbReference>
<sequence>MLGMGRVNRVQKLSEFVLQQRGEKRPRISGLSPRIFQEGPAAKALVEISGKTDTGKSFLLMELMARCALPSSFDGKGCDVILLNLSHKLSGPLFKRRFLDMMKETATDHLHSADELNKAANECLKAIKILNCYSSEELELALVMLDHLLAENEGVALIAVDTLCEFYWLDVREKRMRKHSYYMQWLSRLSQICNKHNVCCMYTLDQSFAEQKATTGTQLAIQIKVDHKIQLKLLPDNQRTLNDQPIVIDDDGVNFLDVS</sequence>
<dbReference type="InterPro" id="IPR027417">
    <property type="entry name" value="P-loop_NTPase"/>
</dbReference>
<dbReference type="PANTHER" id="PTHR46644">
    <property type="entry name" value="DNA REPAIR PROTEIN XRCC2"/>
    <property type="match status" value="1"/>
</dbReference>
<dbReference type="GO" id="GO:0033063">
    <property type="term" value="C:Rad51B-Rad51C-Rad51D-XRCC2 complex"/>
    <property type="evidence" value="ECO:0007669"/>
    <property type="project" value="InterPro"/>
</dbReference>
<reference evidence="2" key="1">
    <citation type="submission" date="2025-08" db="UniProtKB">
        <authorList>
            <consortium name="RefSeq"/>
        </authorList>
    </citation>
    <scope>IDENTIFICATION</scope>
    <source>
        <strain evidence="2">11010-0011.00</strain>
        <tissue evidence="2">Whole body</tissue>
    </source>
</reference>
<gene>
    <name evidence="2" type="primary">LOC115626097</name>
</gene>
<dbReference type="Proteomes" id="UP000504634">
    <property type="component" value="Unplaced"/>
</dbReference>
<dbReference type="SUPFAM" id="SSF52540">
    <property type="entry name" value="P-loop containing nucleoside triphosphate hydrolases"/>
    <property type="match status" value="1"/>
</dbReference>
<dbReference type="InterPro" id="IPR030547">
    <property type="entry name" value="XRCC2"/>
</dbReference>
<dbReference type="GeneID" id="115626097"/>
<evidence type="ECO:0000313" key="2">
    <source>
        <dbReference type="RefSeq" id="XP_030377243.1"/>
    </source>
</evidence>
<accession>A0A6J2TQ57</accession>
<proteinExistence type="predicted"/>
<dbReference type="Pfam" id="PF13481">
    <property type="entry name" value="AAA_25"/>
    <property type="match status" value="1"/>
</dbReference>
<dbReference type="GO" id="GO:0000400">
    <property type="term" value="F:four-way junction DNA binding"/>
    <property type="evidence" value="ECO:0007669"/>
    <property type="project" value="TreeGrafter"/>
</dbReference>
<organism evidence="1 2">
    <name type="scientific">Drosophila lebanonensis</name>
    <name type="common">Fruit fly</name>
    <name type="synonym">Scaptodrosophila lebanonensis</name>
    <dbReference type="NCBI Taxonomy" id="7225"/>
    <lineage>
        <taxon>Eukaryota</taxon>
        <taxon>Metazoa</taxon>
        <taxon>Ecdysozoa</taxon>
        <taxon>Arthropoda</taxon>
        <taxon>Hexapoda</taxon>
        <taxon>Insecta</taxon>
        <taxon>Pterygota</taxon>
        <taxon>Neoptera</taxon>
        <taxon>Endopterygota</taxon>
        <taxon>Diptera</taxon>
        <taxon>Brachycera</taxon>
        <taxon>Muscomorpha</taxon>
        <taxon>Ephydroidea</taxon>
        <taxon>Drosophilidae</taxon>
        <taxon>Scaptodrosophila</taxon>
    </lineage>
</organism>
<dbReference type="GO" id="GO:0042148">
    <property type="term" value="P:DNA strand invasion"/>
    <property type="evidence" value="ECO:0007669"/>
    <property type="project" value="TreeGrafter"/>
</dbReference>
<name>A0A6J2TQ57_DROLE</name>
<dbReference type="Gene3D" id="3.40.50.300">
    <property type="entry name" value="P-loop containing nucleotide triphosphate hydrolases"/>
    <property type="match status" value="1"/>
</dbReference>
<dbReference type="RefSeq" id="XP_030377243.1">
    <property type="nucleotide sequence ID" value="XM_030521383.1"/>
</dbReference>
<keyword evidence="1" id="KW-1185">Reference proteome</keyword>
<dbReference type="GO" id="GO:0000724">
    <property type="term" value="P:double-strand break repair via homologous recombination"/>
    <property type="evidence" value="ECO:0007669"/>
    <property type="project" value="InterPro"/>
</dbReference>